<organism evidence="3 4">
    <name type="scientific">Nocardiopsis changdeensis</name>
    <dbReference type="NCBI Taxonomy" id="2831969"/>
    <lineage>
        <taxon>Bacteria</taxon>
        <taxon>Bacillati</taxon>
        <taxon>Actinomycetota</taxon>
        <taxon>Actinomycetes</taxon>
        <taxon>Streptosporangiales</taxon>
        <taxon>Nocardiopsidaceae</taxon>
        <taxon>Nocardiopsis</taxon>
    </lineage>
</organism>
<dbReference type="PANTHER" id="PTHR33824">
    <property type="entry name" value="POLYKETIDE CYCLASE/DEHYDRASE AND LIPID TRANSPORT SUPERFAMILY PROTEIN"/>
    <property type="match status" value="1"/>
</dbReference>
<dbReference type="Gene3D" id="3.30.530.20">
    <property type="match status" value="1"/>
</dbReference>
<proteinExistence type="predicted"/>
<dbReference type="PANTHER" id="PTHR33824:SF7">
    <property type="entry name" value="POLYKETIDE CYCLASE_DEHYDRASE AND LIPID TRANSPORT SUPERFAMILY PROTEIN"/>
    <property type="match status" value="1"/>
</dbReference>
<dbReference type="Proteomes" id="UP000676079">
    <property type="component" value="Chromosome"/>
</dbReference>
<keyword evidence="4" id="KW-1185">Reference proteome</keyword>
<evidence type="ECO:0000259" key="2">
    <source>
        <dbReference type="Pfam" id="PF03364"/>
    </source>
</evidence>
<sequence>MTRGRTVTRTEEAGPLARLRAAADEHEGTSRLADALQDYLSVKASSLVHGAARRLGSAVERLGSGDSSSSPVAAEVGSRLAEGKNAASALVSGGARGLGRRAERIFRGKDSGSDGAPPVVITEDLDVGVPVRVAYDQWTRLPEFGAFTRGVRNVERTGDASSHWEGRIFWSSRSWDAVVTEQVPDERIAWSTESDKGTMRGVVTFHALGPSLTRVLLLIEYRPKGLMERTGNLWRAQGRRVRADFKNYRRRVMMLGREGEREVEGWRGEIRGGEVVLSHEDALALEEAGLTAREWAELEDLSPEEREELAGLDDEEREALAALGAERGRNGPEGGPDEGFEDEEDEPEDGAEEEPAEDEDLEDEDLEDEDLDEEDFEEDGDDLEDGEEIEDDEEDEPEPR</sequence>
<evidence type="ECO:0000313" key="4">
    <source>
        <dbReference type="Proteomes" id="UP000676079"/>
    </source>
</evidence>
<protein>
    <submittedName>
        <fullName evidence="3">SRPBCC family protein</fullName>
    </submittedName>
</protein>
<dbReference type="SUPFAM" id="SSF55961">
    <property type="entry name" value="Bet v1-like"/>
    <property type="match status" value="1"/>
</dbReference>
<gene>
    <name evidence="3" type="ORF">KGD84_01965</name>
</gene>
<name>A0ABX8BLS7_9ACTN</name>
<evidence type="ECO:0000256" key="1">
    <source>
        <dbReference type="SAM" id="MobiDB-lite"/>
    </source>
</evidence>
<dbReference type="EMBL" id="CP074133">
    <property type="protein sequence ID" value="QUX23192.1"/>
    <property type="molecule type" value="Genomic_DNA"/>
</dbReference>
<feature type="domain" description="Coenzyme Q-binding protein COQ10 START" evidence="2">
    <location>
        <begin position="127"/>
        <end position="246"/>
    </location>
</feature>
<reference evidence="3 4" key="1">
    <citation type="submission" date="2021-05" db="EMBL/GenBank/DDBJ databases">
        <title>Direct Submission.</title>
        <authorList>
            <person name="Li K."/>
            <person name="Gao J."/>
        </authorList>
    </citation>
    <scope>NUCLEOTIDE SEQUENCE [LARGE SCALE GENOMIC DNA]</scope>
    <source>
        <strain evidence="3 4">Mg02</strain>
    </source>
</reference>
<feature type="compositionally biased region" description="Acidic residues" evidence="1">
    <location>
        <begin position="335"/>
        <end position="400"/>
    </location>
</feature>
<dbReference type="InterPro" id="IPR005031">
    <property type="entry name" value="COQ10_START"/>
</dbReference>
<evidence type="ECO:0000313" key="3">
    <source>
        <dbReference type="EMBL" id="QUX23192.1"/>
    </source>
</evidence>
<dbReference type="InterPro" id="IPR047137">
    <property type="entry name" value="ORF3"/>
</dbReference>
<dbReference type="Pfam" id="PF03364">
    <property type="entry name" value="Polyketide_cyc"/>
    <property type="match status" value="1"/>
</dbReference>
<accession>A0ABX8BLS7</accession>
<dbReference type="InterPro" id="IPR023393">
    <property type="entry name" value="START-like_dom_sf"/>
</dbReference>
<dbReference type="CDD" id="cd07817">
    <property type="entry name" value="SRPBCC_8"/>
    <property type="match status" value="1"/>
</dbReference>
<feature type="region of interest" description="Disordered" evidence="1">
    <location>
        <begin position="322"/>
        <end position="400"/>
    </location>
</feature>